<dbReference type="AlphaFoldDB" id="A0A9P6DV91"/>
<reference evidence="2" key="1">
    <citation type="journal article" date="2020" name="Nat. Commun.">
        <title>Large-scale genome sequencing of mycorrhizal fungi provides insights into the early evolution of symbiotic traits.</title>
        <authorList>
            <person name="Miyauchi S."/>
            <person name="Kiss E."/>
            <person name="Kuo A."/>
            <person name="Drula E."/>
            <person name="Kohler A."/>
            <person name="Sanchez-Garcia M."/>
            <person name="Morin E."/>
            <person name="Andreopoulos B."/>
            <person name="Barry K.W."/>
            <person name="Bonito G."/>
            <person name="Buee M."/>
            <person name="Carver A."/>
            <person name="Chen C."/>
            <person name="Cichocki N."/>
            <person name="Clum A."/>
            <person name="Culley D."/>
            <person name="Crous P.W."/>
            <person name="Fauchery L."/>
            <person name="Girlanda M."/>
            <person name="Hayes R.D."/>
            <person name="Keri Z."/>
            <person name="LaButti K."/>
            <person name="Lipzen A."/>
            <person name="Lombard V."/>
            <person name="Magnuson J."/>
            <person name="Maillard F."/>
            <person name="Murat C."/>
            <person name="Nolan M."/>
            <person name="Ohm R.A."/>
            <person name="Pangilinan J."/>
            <person name="Pereira M.F."/>
            <person name="Perotto S."/>
            <person name="Peter M."/>
            <person name="Pfister S."/>
            <person name="Riley R."/>
            <person name="Sitrit Y."/>
            <person name="Stielow J.B."/>
            <person name="Szollosi G."/>
            <person name="Zifcakova L."/>
            <person name="Stursova M."/>
            <person name="Spatafora J.W."/>
            <person name="Tedersoo L."/>
            <person name="Vaario L.M."/>
            <person name="Yamada A."/>
            <person name="Yan M."/>
            <person name="Wang P."/>
            <person name="Xu J."/>
            <person name="Bruns T."/>
            <person name="Baldrian P."/>
            <person name="Vilgalys R."/>
            <person name="Dunand C."/>
            <person name="Henrissat B."/>
            <person name="Grigoriev I.V."/>
            <person name="Hibbett D."/>
            <person name="Nagy L.G."/>
            <person name="Martin F.M."/>
        </authorList>
    </citation>
    <scope>NUCLEOTIDE SEQUENCE</scope>
    <source>
        <strain evidence="2">UP504</strain>
    </source>
</reference>
<evidence type="ECO:0000256" key="1">
    <source>
        <dbReference type="SAM" id="MobiDB-lite"/>
    </source>
</evidence>
<comment type="caution">
    <text evidence="2">The sequence shown here is derived from an EMBL/GenBank/DDBJ whole genome shotgun (WGS) entry which is preliminary data.</text>
</comment>
<dbReference type="EMBL" id="MU128943">
    <property type="protein sequence ID" value="KAF9516156.1"/>
    <property type="molecule type" value="Genomic_DNA"/>
</dbReference>
<dbReference type="Proteomes" id="UP000886523">
    <property type="component" value="Unassembled WGS sequence"/>
</dbReference>
<feature type="compositionally biased region" description="Polar residues" evidence="1">
    <location>
        <begin position="132"/>
        <end position="141"/>
    </location>
</feature>
<feature type="compositionally biased region" description="Polar residues" evidence="1">
    <location>
        <begin position="72"/>
        <end position="84"/>
    </location>
</feature>
<name>A0A9P6DV91_9AGAM</name>
<evidence type="ECO:0000313" key="2">
    <source>
        <dbReference type="EMBL" id="KAF9516156.1"/>
    </source>
</evidence>
<feature type="compositionally biased region" description="Polar residues" evidence="1">
    <location>
        <begin position="197"/>
        <end position="215"/>
    </location>
</feature>
<keyword evidence="3" id="KW-1185">Reference proteome</keyword>
<accession>A0A9P6DV91</accession>
<proteinExistence type="predicted"/>
<feature type="region of interest" description="Disordered" evidence="1">
    <location>
        <begin position="187"/>
        <end position="215"/>
    </location>
</feature>
<feature type="region of interest" description="Disordered" evidence="1">
    <location>
        <begin position="107"/>
        <end position="157"/>
    </location>
</feature>
<organism evidence="2 3">
    <name type="scientific">Hydnum rufescens UP504</name>
    <dbReference type="NCBI Taxonomy" id="1448309"/>
    <lineage>
        <taxon>Eukaryota</taxon>
        <taxon>Fungi</taxon>
        <taxon>Dikarya</taxon>
        <taxon>Basidiomycota</taxon>
        <taxon>Agaricomycotina</taxon>
        <taxon>Agaricomycetes</taxon>
        <taxon>Cantharellales</taxon>
        <taxon>Hydnaceae</taxon>
        <taxon>Hydnum</taxon>
    </lineage>
</organism>
<evidence type="ECO:0000313" key="3">
    <source>
        <dbReference type="Proteomes" id="UP000886523"/>
    </source>
</evidence>
<feature type="region of interest" description="Disordered" evidence="1">
    <location>
        <begin position="14"/>
        <end position="84"/>
    </location>
</feature>
<protein>
    <submittedName>
        <fullName evidence="2">Uncharacterized protein</fullName>
    </submittedName>
</protein>
<sequence length="276" mass="30337">MACTLNDNCPTKRLCDRSPYNEDENPSDIACPQYHTTPKQVGGPYNRLKRQAHDHAPATAGATRLRPHPTHKSPNGNATWQRNTWERNTAVQRTGMRHSSTMYGSMTQHTAPNEDATTSNDAPGITHPPWQDFTSRANEYQCNPPPPDPAYQHPNDGVLGGPAQTTIHEPEYGPSTPHPLQRVWDPGQNPPKPLTINPRNNTLRTKPTNDSTGPQYPTPAAAGVGYCKILNQNPRKPPTTNPLNNTLQTKTVNKAPRMKTHTLKGVPNGTGPNRGI</sequence>
<gene>
    <name evidence="2" type="ORF">BS47DRAFT_1360550</name>
</gene>
<feature type="compositionally biased region" description="Polar residues" evidence="1">
    <location>
        <begin position="107"/>
        <end position="121"/>
    </location>
</feature>